<keyword evidence="5" id="KW-0812">Transmembrane</keyword>
<evidence type="ECO:0000256" key="8">
    <source>
        <dbReference type="SAM" id="MobiDB-lite"/>
    </source>
</evidence>
<comment type="similarity">
    <text evidence="2">Belongs to the outer membrane factor (OMF) (TC 1.B.17) family.</text>
</comment>
<dbReference type="EMBL" id="CP155447">
    <property type="protein sequence ID" value="XBH07190.1"/>
    <property type="molecule type" value="Genomic_DNA"/>
</dbReference>
<dbReference type="InterPro" id="IPR003423">
    <property type="entry name" value="OMP_efflux"/>
</dbReference>
<feature type="region of interest" description="Disordered" evidence="8">
    <location>
        <begin position="39"/>
        <end position="58"/>
    </location>
</feature>
<proteinExistence type="inferred from homology"/>
<dbReference type="GO" id="GO:1990281">
    <property type="term" value="C:efflux pump complex"/>
    <property type="evidence" value="ECO:0007669"/>
    <property type="project" value="TreeGrafter"/>
</dbReference>
<dbReference type="Pfam" id="PF02321">
    <property type="entry name" value="OEP"/>
    <property type="match status" value="2"/>
</dbReference>
<name>A0AAU7CQ97_9BACT</name>
<evidence type="ECO:0000256" key="6">
    <source>
        <dbReference type="ARBA" id="ARBA00023136"/>
    </source>
</evidence>
<keyword evidence="4" id="KW-1134">Transmembrane beta strand</keyword>
<accession>A0AAU7CQ97</accession>
<reference evidence="9" key="1">
    <citation type="submission" date="2024-05" db="EMBL/GenBank/DDBJ databases">
        <title>Planctomycetes of the genus Singulisphaera possess chitinolytic capabilities.</title>
        <authorList>
            <person name="Ivanova A."/>
        </authorList>
    </citation>
    <scope>NUCLEOTIDE SEQUENCE</scope>
    <source>
        <strain evidence="9">Ch08T</strain>
    </source>
</reference>
<feature type="compositionally biased region" description="Polar residues" evidence="8">
    <location>
        <begin position="582"/>
        <end position="591"/>
    </location>
</feature>
<keyword evidence="6" id="KW-0472">Membrane</keyword>
<feature type="region of interest" description="Disordered" evidence="8">
    <location>
        <begin position="510"/>
        <end position="591"/>
    </location>
</feature>
<dbReference type="AlphaFoldDB" id="A0AAU7CQ97"/>
<feature type="compositionally biased region" description="Pro residues" evidence="8">
    <location>
        <begin position="551"/>
        <end position="560"/>
    </location>
</feature>
<organism evidence="9">
    <name type="scientific">Singulisphaera sp. Ch08</name>
    <dbReference type="NCBI Taxonomy" id="3120278"/>
    <lineage>
        <taxon>Bacteria</taxon>
        <taxon>Pseudomonadati</taxon>
        <taxon>Planctomycetota</taxon>
        <taxon>Planctomycetia</taxon>
        <taxon>Isosphaerales</taxon>
        <taxon>Isosphaeraceae</taxon>
        <taxon>Singulisphaera</taxon>
    </lineage>
</organism>
<keyword evidence="3" id="KW-0813">Transport</keyword>
<dbReference type="Gene3D" id="1.20.1600.10">
    <property type="entry name" value="Outer membrane efflux proteins (OEP)"/>
    <property type="match status" value="1"/>
</dbReference>
<keyword evidence="7" id="KW-0998">Cell outer membrane</keyword>
<evidence type="ECO:0000256" key="3">
    <source>
        <dbReference type="ARBA" id="ARBA00022448"/>
    </source>
</evidence>
<evidence type="ECO:0000256" key="7">
    <source>
        <dbReference type="ARBA" id="ARBA00023237"/>
    </source>
</evidence>
<dbReference type="InterPro" id="IPR051906">
    <property type="entry name" value="TolC-like"/>
</dbReference>
<comment type="subcellular location">
    <subcellularLocation>
        <location evidence="1">Cell outer membrane</location>
    </subcellularLocation>
</comment>
<sequence length="591" mass="63390">MRAHGGPGRHLLWLALVLTPGCALRPATVDRPDLVERITGSDARMGPANQPDESEALPDPFVTRTAVVRNEGTGDTPEPSSMPGETLTLEGARTIALRQSPVLAQSRAGVDLARGNLEISDSGFLPTIQGNYGFQAFSSDVGFVGNRGRFPVLPVRGFGPGTQDFHVAEAQLKWTIFQFGKQLAKHGQSELKTDIANLEMERTYQTVAYDVAQSYFRVLEAKSAFEIAVRSVERSEAFLKESGDLLRRGVITREEHLRAEASLAGVRQEQFDAKSEEEVTIAALNRAMGININAPTQVAERREAPRFELSLEQTLRLAVANRREIPVVVRGISVARGDVDIARADFLPSVSIQAGYSNVTGTGVQNANVGAGGIFVTHELYGGGRRRGQLHAAVAGVRSAEAQAQQVCDGIAYEVNVAFRGVEDARERIGAARAVFEQAKENLRLVASRSREGDATPAELIEAQASETRSEQTLNAAIYQYQRALARLEFAVGVELPLAPGTLATAAPAEAEAAIPPTPSGTTSPFLLRSTPSDLPDLFPPLDLGGLAPTTPTPTRPTPLRPESADRPGLFGPPSLARPPYESTSPFGNKP</sequence>
<gene>
    <name evidence="9" type="ORF">V5E97_14440</name>
</gene>
<feature type="compositionally biased region" description="Low complexity" evidence="8">
    <location>
        <begin position="532"/>
        <end position="550"/>
    </location>
</feature>
<evidence type="ECO:0000256" key="1">
    <source>
        <dbReference type="ARBA" id="ARBA00004442"/>
    </source>
</evidence>
<dbReference type="RefSeq" id="WP_406700033.1">
    <property type="nucleotide sequence ID" value="NZ_CP155447.1"/>
</dbReference>
<evidence type="ECO:0000256" key="4">
    <source>
        <dbReference type="ARBA" id="ARBA00022452"/>
    </source>
</evidence>
<evidence type="ECO:0000256" key="2">
    <source>
        <dbReference type="ARBA" id="ARBA00007613"/>
    </source>
</evidence>
<dbReference type="PANTHER" id="PTHR30026">
    <property type="entry name" value="OUTER MEMBRANE PROTEIN TOLC"/>
    <property type="match status" value="1"/>
</dbReference>
<protein>
    <submittedName>
        <fullName evidence="9">TolC family protein</fullName>
    </submittedName>
</protein>
<evidence type="ECO:0000313" key="9">
    <source>
        <dbReference type="EMBL" id="XBH07190.1"/>
    </source>
</evidence>
<dbReference type="GO" id="GO:0015288">
    <property type="term" value="F:porin activity"/>
    <property type="evidence" value="ECO:0007669"/>
    <property type="project" value="TreeGrafter"/>
</dbReference>
<dbReference type="SUPFAM" id="SSF56954">
    <property type="entry name" value="Outer membrane efflux proteins (OEP)"/>
    <property type="match status" value="1"/>
</dbReference>
<dbReference type="GO" id="GO:0009279">
    <property type="term" value="C:cell outer membrane"/>
    <property type="evidence" value="ECO:0007669"/>
    <property type="project" value="UniProtKB-SubCell"/>
</dbReference>
<evidence type="ECO:0000256" key="5">
    <source>
        <dbReference type="ARBA" id="ARBA00022692"/>
    </source>
</evidence>
<dbReference type="GO" id="GO:0015562">
    <property type="term" value="F:efflux transmembrane transporter activity"/>
    <property type="evidence" value="ECO:0007669"/>
    <property type="project" value="InterPro"/>
</dbReference>
<dbReference type="PANTHER" id="PTHR30026:SF20">
    <property type="entry name" value="OUTER MEMBRANE PROTEIN TOLC"/>
    <property type="match status" value="1"/>
</dbReference>